<evidence type="ECO:0000256" key="2">
    <source>
        <dbReference type="ARBA" id="ARBA00008156"/>
    </source>
</evidence>
<dbReference type="Proteomes" id="UP000051913">
    <property type="component" value="Unassembled WGS sequence"/>
</dbReference>
<dbReference type="EMBL" id="LLXX01000087">
    <property type="protein sequence ID" value="KRR08017.1"/>
    <property type="molecule type" value="Genomic_DNA"/>
</dbReference>
<reference evidence="6 7" key="1">
    <citation type="submission" date="2014-03" db="EMBL/GenBank/DDBJ databases">
        <title>Bradyrhizobium valentinum sp. nov., isolated from effective nodules of Lupinus mariae-josephae, a lupine endemic of basic-lime soils in Eastern Spain.</title>
        <authorList>
            <person name="Duran D."/>
            <person name="Rey L."/>
            <person name="Navarro A."/>
            <person name="Busquets A."/>
            <person name="Imperial J."/>
            <person name="Ruiz-Argueso T."/>
        </authorList>
    </citation>
    <scope>NUCLEOTIDE SEQUENCE [LARGE SCALE GENOMIC DNA]</scope>
    <source>
        <strain evidence="6 7">LmjM3</strain>
    </source>
</reference>
<evidence type="ECO:0000256" key="3">
    <source>
        <dbReference type="ARBA" id="ARBA00023002"/>
    </source>
</evidence>
<gene>
    <name evidence="6" type="ORF">CP49_34985</name>
</gene>
<evidence type="ECO:0000256" key="1">
    <source>
        <dbReference type="ARBA" id="ARBA00001931"/>
    </source>
</evidence>
<feature type="domain" description="Pyrrolo-quinoline quinone repeat" evidence="5">
    <location>
        <begin position="441"/>
        <end position="519"/>
    </location>
</feature>
<dbReference type="SUPFAM" id="SSF50998">
    <property type="entry name" value="Quinoprotein alcohol dehydrogenase-like"/>
    <property type="match status" value="1"/>
</dbReference>
<proteinExistence type="inferred from homology"/>
<feature type="signal peptide" evidence="4">
    <location>
        <begin position="1"/>
        <end position="26"/>
    </location>
</feature>
<dbReference type="Pfam" id="PF01011">
    <property type="entry name" value="PQQ"/>
    <property type="match status" value="2"/>
</dbReference>
<comment type="similarity">
    <text evidence="2">Belongs to the bacterial PQQ dehydrogenase family.</text>
</comment>
<name>A0A0R3M6V6_9BRAD</name>
<dbReference type="PANTHER" id="PTHR32303:SF20">
    <property type="entry name" value="QUINOPROTEIN ETHANOL DEHYDROGENASE"/>
    <property type="match status" value="1"/>
</dbReference>
<sequence>MTMGKLIFAASLALTCLLSTATVAPAEGPGTEDPNNWPQYNRTSNAWRYSPLDQINKDNVNKLSVAWIAQGGDITMGIQETPLAIDGVIYSITSGNRVAALDAKTGQEIWNYQPKLDPLTKKVLFSPYSRGVAVGDGKVFIGTVDGRGIALDQKTGKEIWQVQLTDFANCHGCNFTSPPVVAGDMLTFGSTAGELATQGKIFGVEAKSGKKVWEFNTIKDDPKSWPGTSGKYGGGGAWMPGTYDAETNTVFYGTGNPGKDFINEDRQGDNLYTDSIVALDPKTGNLKWYRQEIKQDVWDYDSAYEVLLFKKDGKDLIVHMNKSGYVFVLDKNDGSIENIWPVSDLKNFVKDIDKRTGELIGRVELPMNQETLICPSTFGGRSWNSGAYNPNTGLWYNNVLDFCGYLKPVAQKDDPKDYGTGHIGASDFGRLVMAPDGRKPGRLDARDPFTGERKWTHEMDVPGFASVLTTGGGLVFNGDPTGILRAFDADTGKVLWSFNTGSGMRSGIISYAVAGEQYILVPSGWGSYAAILLPPLFPQLEKVPAASTLIAFKLPK</sequence>
<keyword evidence="3" id="KW-0560">Oxidoreductase</keyword>
<dbReference type="SMART" id="SM00564">
    <property type="entry name" value="PQQ"/>
    <property type="match status" value="6"/>
</dbReference>
<comment type="caution">
    <text evidence="6">The sequence shown here is derived from an EMBL/GenBank/DDBJ whole genome shotgun (WGS) entry which is preliminary data.</text>
</comment>
<comment type="cofactor">
    <cofactor evidence="1">
        <name>pyrroloquinoline quinone</name>
        <dbReference type="ChEBI" id="CHEBI:58442"/>
    </cofactor>
</comment>
<accession>A0A0R3M6V6</accession>
<keyword evidence="7" id="KW-1185">Reference proteome</keyword>
<protein>
    <submittedName>
        <fullName evidence="6">Quinonprotein alcohol dehydrogenase</fullName>
    </submittedName>
</protein>
<dbReference type="GO" id="GO:0016491">
    <property type="term" value="F:oxidoreductase activity"/>
    <property type="evidence" value="ECO:0007669"/>
    <property type="project" value="UniProtKB-KW"/>
</dbReference>
<evidence type="ECO:0000259" key="5">
    <source>
        <dbReference type="Pfam" id="PF01011"/>
    </source>
</evidence>
<dbReference type="InterPro" id="IPR018391">
    <property type="entry name" value="PQQ_b-propeller_rpt"/>
</dbReference>
<dbReference type="InterPro" id="IPR002372">
    <property type="entry name" value="PQQ_rpt_dom"/>
</dbReference>
<dbReference type="OrthoDB" id="9794322at2"/>
<dbReference type="STRING" id="1518501.CQ10_39105"/>
<feature type="chain" id="PRO_5009797238" evidence="4">
    <location>
        <begin position="27"/>
        <end position="556"/>
    </location>
</feature>
<evidence type="ECO:0000313" key="6">
    <source>
        <dbReference type="EMBL" id="KRR08017.1"/>
    </source>
</evidence>
<feature type="domain" description="Pyrrolo-quinoline quinone repeat" evidence="5">
    <location>
        <begin position="37"/>
        <end position="343"/>
    </location>
</feature>
<organism evidence="6 7">
    <name type="scientific">Bradyrhizobium valentinum</name>
    <dbReference type="NCBI Taxonomy" id="1518501"/>
    <lineage>
        <taxon>Bacteria</taxon>
        <taxon>Pseudomonadati</taxon>
        <taxon>Pseudomonadota</taxon>
        <taxon>Alphaproteobacteria</taxon>
        <taxon>Hyphomicrobiales</taxon>
        <taxon>Nitrobacteraceae</taxon>
        <taxon>Bradyrhizobium</taxon>
    </lineage>
</organism>
<evidence type="ECO:0000256" key="4">
    <source>
        <dbReference type="SAM" id="SignalP"/>
    </source>
</evidence>
<evidence type="ECO:0000313" key="7">
    <source>
        <dbReference type="Proteomes" id="UP000051913"/>
    </source>
</evidence>
<dbReference type="InterPro" id="IPR011047">
    <property type="entry name" value="Quinoprotein_ADH-like_sf"/>
</dbReference>
<dbReference type="Gene3D" id="2.140.10.10">
    <property type="entry name" value="Quinoprotein alcohol dehydrogenase-like superfamily"/>
    <property type="match status" value="1"/>
</dbReference>
<dbReference type="AlphaFoldDB" id="A0A0R3M6V6"/>
<keyword evidence="4" id="KW-0732">Signal</keyword>
<dbReference type="PANTHER" id="PTHR32303">
    <property type="entry name" value="QUINOPROTEIN ALCOHOL DEHYDROGENASE (CYTOCHROME C)"/>
    <property type="match status" value="1"/>
</dbReference>